<reference evidence="3 4" key="1">
    <citation type="submission" date="2014-02" db="EMBL/GenBank/DDBJ databases">
        <title>The small core and large imbalanced accessory genome model reveals a collaborative survival strategy of Sorangium cellulosum strains in nature.</title>
        <authorList>
            <person name="Han K."/>
            <person name="Peng R."/>
            <person name="Blom J."/>
            <person name="Li Y.-Z."/>
        </authorList>
    </citation>
    <scope>NUCLEOTIDE SEQUENCE [LARGE SCALE GENOMIC DNA]</scope>
    <source>
        <strain evidence="3 4">So0157-25</strain>
    </source>
</reference>
<feature type="compositionally biased region" description="Low complexity" evidence="1">
    <location>
        <begin position="1"/>
        <end position="15"/>
    </location>
</feature>
<keyword evidence="2" id="KW-0812">Transmembrane</keyword>
<proteinExistence type="predicted"/>
<evidence type="ECO:0000313" key="3">
    <source>
        <dbReference type="EMBL" id="KYF50375.1"/>
    </source>
</evidence>
<feature type="region of interest" description="Disordered" evidence="1">
    <location>
        <begin position="1"/>
        <end position="30"/>
    </location>
</feature>
<protein>
    <submittedName>
        <fullName evidence="3">Uncharacterized protein</fullName>
    </submittedName>
</protein>
<evidence type="ECO:0000313" key="4">
    <source>
        <dbReference type="Proteomes" id="UP000075420"/>
    </source>
</evidence>
<comment type="caution">
    <text evidence="3">The sequence shown here is derived from an EMBL/GenBank/DDBJ whole genome shotgun (WGS) entry which is preliminary data.</text>
</comment>
<keyword evidence="2" id="KW-1133">Transmembrane helix</keyword>
<dbReference type="Proteomes" id="UP000075420">
    <property type="component" value="Unassembled WGS sequence"/>
</dbReference>
<keyword evidence="2" id="KW-0472">Membrane</keyword>
<sequence length="176" mass="18828">MPAQAPAPLASASASKGTDARAPRGRRGGGPRALGRRIALVAYYSVAALIIVACTLQIIRQVFFLPVVPSPYGSCREGLLSLVRAVERAREAAPGTDGEDAALARFRSKLAPEWTYRDGVAASCRGSAEDQRALDAIERLRYAEEHAARREAGDLAPLRRRVRAIVDGQLGPVSPR</sequence>
<gene>
    <name evidence="3" type="ORF">BE08_26635</name>
</gene>
<dbReference type="EMBL" id="JELY01003207">
    <property type="protein sequence ID" value="KYF50375.1"/>
    <property type="molecule type" value="Genomic_DNA"/>
</dbReference>
<evidence type="ECO:0000256" key="2">
    <source>
        <dbReference type="SAM" id="Phobius"/>
    </source>
</evidence>
<dbReference type="AlphaFoldDB" id="A0A150P3Y3"/>
<evidence type="ECO:0000256" key="1">
    <source>
        <dbReference type="SAM" id="MobiDB-lite"/>
    </source>
</evidence>
<organism evidence="3 4">
    <name type="scientific">Sorangium cellulosum</name>
    <name type="common">Polyangium cellulosum</name>
    <dbReference type="NCBI Taxonomy" id="56"/>
    <lineage>
        <taxon>Bacteria</taxon>
        <taxon>Pseudomonadati</taxon>
        <taxon>Myxococcota</taxon>
        <taxon>Polyangia</taxon>
        <taxon>Polyangiales</taxon>
        <taxon>Polyangiaceae</taxon>
        <taxon>Sorangium</taxon>
    </lineage>
</organism>
<name>A0A150P3Y3_SORCE</name>
<accession>A0A150P3Y3</accession>
<feature type="transmembrane region" description="Helical" evidence="2">
    <location>
        <begin position="41"/>
        <end position="59"/>
    </location>
</feature>